<dbReference type="GO" id="GO:0003700">
    <property type="term" value="F:DNA-binding transcription factor activity"/>
    <property type="evidence" value="ECO:0007669"/>
    <property type="project" value="InterPro"/>
</dbReference>
<gene>
    <name evidence="7" type="ORF">DEM27_24520</name>
</gene>
<sequence>MRIPSLRQIEALIAFVESGTVSRAADALRISQPAASKLLGTLEMDTELQLFERDGRRLVLTPQGMRLYQEIDRVFTGVQQIARAVDAIRREERGRLRIGVIPALSGPVIRSAVSSFLDRYPDVFISVMERSSQLISDWLVRGQLDVGIVSASANEVRIRSQDIGVEPLVCVVPRDHPLGHRTSIPLSELQGARFIASSSSSILRLEIDKLLEGQGVIPNVILDADTAKNACEFVAAGLGVSILHPLTISKSLRNEVSILRLDPSTSLGFHFCHPLECRNKALVDAFAEEVQGAVAANLGVFSVA</sequence>
<reference evidence="7 8" key="1">
    <citation type="submission" date="2018-05" db="EMBL/GenBank/DDBJ databases">
        <title>The draft genome of strain NS-104.</title>
        <authorList>
            <person name="Hang P."/>
            <person name="Jiang J."/>
        </authorList>
    </citation>
    <scope>NUCLEOTIDE SEQUENCE [LARGE SCALE GENOMIC DNA]</scope>
    <source>
        <strain evidence="7 8">NS-104</strain>
    </source>
</reference>
<dbReference type="SUPFAM" id="SSF53850">
    <property type="entry name" value="Periplasmic binding protein-like II"/>
    <property type="match status" value="1"/>
</dbReference>
<comment type="similarity">
    <text evidence="1">Belongs to the LysR transcriptional regulatory family.</text>
</comment>
<comment type="caution">
    <text evidence="7">The sequence shown here is derived from an EMBL/GenBank/DDBJ whole genome shotgun (WGS) entry which is preliminary data.</text>
</comment>
<dbReference type="Pfam" id="PF00126">
    <property type="entry name" value="HTH_1"/>
    <property type="match status" value="1"/>
</dbReference>
<dbReference type="EMBL" id="QFBC01000014">
    <property type="protein sequence ID" value="PWE53705.1"/>
    <property type="molecule type" value="Genomic_DNA"/>
</dbReference>
<evidence type="ECO:0000259" key="6">
    <source>
        <dbReference type="PROSITE" id="PS50931"/>
    </source>
</evidence>
<evidence type="ECO:0000256" key="3">
    <source>
        <dbReference type="ARBA" id="ARBA00023125"/>
    </source>
</evidence>
<evidence type="ECO:0000256" key="1">
    <source>
        <dbReference type="ARBA" id="ARBA00009437"/>
    </source>
</evidence>
<dbReference type="GO" id="GO:0010628">
    <property type="term" value="P:positive regulation of gene expression"/>
    <property type="evidence" value="ECO:0007669"/>
    <property type="project" value="TreeGrafter"/>
</dbReference>
<dbReference type="Pfam" id="PF03466">
    <property type="entry name" value="LysR_substrate"/>
    <property type="match status" value="1"/>
</dbReference>
<protein>
    <submittedName>
        <fullName evidence="7">Transcriptional regulator</fullName>
    </submittedName>
</protein>
<dbReference type="InterPro" id="IPR005119">
    <property type="entry name" value="LysR_subst-bd"/>
</dbReference>
<evidence type="ECO:0000256" key="5">
    <source>
        <dbReference type="ARBA" id="ARBA00023163"/>
    </source>
</evidence>
<keyword evidence="4" id="KW-0010">Activator</keyword>
<evidence type="ECO:0000256" key="4">
    <source>
        <dbReference type="ARBA" id="ARBA00023159"/>
    </source>
</evidence>
<dbReference type="InterPro" id="IPR036390">
    <property type="entry name" value="WH_DNA-bd_sf"/>
</dbReference>
<dbReference type="Gene3D" id="3.40.190.290">
    <property type="match status" value="1"/>
</dbReference>
<evidence type="ECO:0000313" key="7">
    <source>
        <dbReference type="EMBL" id="PWE53705.1"/>
    </source>
</evidence>
<dbReference type="OrthoDB" id="7260751at2"/>
<dbReference type="Proteomes" id="UP000245252">
    <property type="component" value="Unassembled WGS sequence"/>
</dbReference>
<evidence type="ECO:0000313" key="8">
    <source>
        <dbReference type="Proteomes" id="UP000245252"/>
    </source>
</evidence>
<name>A0A2U2DK75_9HYPH</name>
<dbReference type="SUPFAM" id="SSF46785">
    <property type="entry name" value="Winged helix' DNA-binding domain"/>
    <property type="match status" value="1"/>
</dbReference>
<dbReference type="RefSeq" id="WP_109460873.1">
    <property type="nucleotide sequence ID" value="NZ_QFBC01000014.1"/>
</dbReference>
<proteinExistence type="inferred from homology"/>
<keyword evidence="5" id="KW-0804">Transcription</keyword>
<dbReference type="Gene3D" id="1.10.10.10">
    <property type="entry name" value="Winged helix-like DNA-binding domain superfamily/Winged helix DNA-binding domain"/>
    <property type="match status" value="1"/>
</dbReference>
<dbReference type="PANTHER" id="PTHR30427:SF1">
    <property type="entry name" value="TRANSCRIPTIONAL ACTIVATOR PROTEIN LYSR"/>
    <property type="match status" value="1"/>
</dbReference>
<evidence type="ECO:0000256" key="2">
    <source>
        <dbReference type="ARBA" id="ARBA00023015"/>
    </source>
</evidence>
<dbReference type="PROSITE" id="PS50931">
    <property type="entry name" value="HTH_LYSR"/>
    <property type="match status" value="1"/>
</dbReference>
<dbReference type="PANTHER" id="PTHR30427">
    <property type="entry name" value="TRANSCRIPTIONAL ACTIVATOR PROTEIN LYSR"/>
    <property type="match status" value="1"/>
</dbReference>
<keyword evidence="8" id="KW-1185">Reference proteome</keyword>
<organism evidence="7 8">
    <name type="scientific">Metarhizobium album</name>
    <dbReference type="NCBI Taxonomy" id="2182425"/>
    <lineage>
        <taxon>Bacteria</taxon>
        <taxon>Pseudomonadati</taxon>
        <taxon>Pseudomonadota</taxon>
        <taxon>Alphaproteobacteria</taxon>
        <taxon>Hyphomicrobiales</taxon>
        <taxon>Rhizobiaceae</taxon>
        <taxon>Metarhizobium</taxon>
    </lineage>
</organism>
<keyword evidence="3" id="KW-0238">DNA-binding</keyword>
<dbReference type="InterPro" id="IPR036388">
    <property type="entry name" value="WH-like_DNA-bd_sf"/>
</dbReference>
<dbReference type="GO" id="GO:0043565">
    <property type="term" value="F:sequence-specific DNA binding"/>
    <property type="evidence" value="ECO:0007669"/>
    <property type="project" value="TreeGrafter"/>
</dbReference>
<accession>A0A2U2DK75</accession>
<dbReference type="AlphaFoldDB" id="A0A2U2DK75"/>
<keyword evidence="2" id="KW-0805">Transcription regulation</keyword>
<feature type="domain" description="HTH lysR-type" evidence="6">
    <location>
        <begin position="4"/>
        <end position="61"/>
    </location>
</feature>
<dbReference type="InterPro" id="IPR000847">
    <property type="entry name" value="LysR_HTH_N"/>
</dbReference>
<dbReference type="PRINTS" id="PR00039">
    <property type="entry name" value="HTHLYSR"/>
</dbReference>